<feature type="compositionally biased region" description="Low complexity" evidence="1">
    <location>
        <begin position="1"/>
        <end position="10"/>
    </location>
</feature>
<dbReference type="EMBL" id="JACIFZ010000003">
    <property type="protein sequence ID" value="MBB4222482.1"/>
    <property type="molecule type" value="Genomic_DNA"/>
</dbReference>
<organism evidence="2 3">
    <name type="scientific">Variovorax guangxiensis</name>
    <dbReference type="NCBI Taxonomy" id="1775474"/>
    <lineage>
        <taxon>Bacteria</taxon>
        <taxon>Pseudomonadati</taxon>
        <taxon>Pseudomonadota</taxon>
        <taxon>Betaproteobacteria</taxon>
        <taxon>Burkholderiales</taxon>
        <taxon>Comamonadaceae</taxon>
        <taxon>Variovorax</taxon>
    </lineage>
</organism>
<feature type="region of interest" description="Disordered" evidence="1">
    <location>
        <begin position="1"/>
        <end position="20"/>
    </location>
</feature>
<dbReference type="AlphaFoldDB" id="A0A840FNH9"/>
<evidence type="ECO:0000313" key="2">
    <source>
        <dbReference type="EMBL" id="MBB4222482.1"/>
    </source>
</evidence>
<comment type="caution">
    <text evidence="2">The sequence shown here is derived from an EMBL/GenBank/DDBJ whole genome shotgun (WGS) entry which is preliminary data.</text>
</comment>
<accession>A0A840FNH9</accession>
<gene>
    <name evidence="2" type="ORF">GGD71_003262</name>
</gene>
<evidence type="ECO:0000256" key="1">
    <source>
        <dbReference type="SAM" id="MobiDB-lite"/>
    </source>
</evidence>
<reference evidence="2 3" key="1">
    <citation type="submission" date="2020-08" db="EMBL/GenBank/DDBJ databases">
        <title>Genomic Encyclopedia of Type Strains, Phase IV (KMG-V): Genome sequencing to study the core and pangenomes of soil and plant-associated prokaryotes.</title>
        <authorList>
            <person name="Whitman W."/>
        </authorList>
    </citation>
    <scope>NUCLEOTIDE SEQUENCE [LARGE SCALE GENOMIC DNA]</scope>
    <source>
        <strain evidence="2 3">34/80</strain>
    </source>
</reference>
<dbReference type="Proteomes" id="UP000524450">
    <property type="component" value="Unassembled WGS sequence"/>
</dbReference>
<sequence>MNTAAAAAAATEPAGEKMPTDKLVDVSPLALRMSSPFNAGYWLAAA</sequence>
<name>A0A840FNH9_9BURK</name>
<protein>
    <submittedName>
        <fullName evidence="2">Uncharacterized protein</fullName>
    </submittedName>
</protein>
<proteinExistence type="predicted"/>
<evidence type="ECO:0000313" key="3">
    <source>
        <dbReference type="Proteomes" id="UP000524450"/>
    </source>
</evidence>
<dbReference type="RefSeq" id="WP_165909564.1">
    <property type="nucleotide sequence ID" value="NZ_JACIFZ010000003.1"/>
</dbReference>